<dbReference type="Pfam" id="PF04456">
    <property type="entry name" value="DUF503"/>
    <property type="match status" value="1"/>
</dbReference>
<organism evidence="3 4">
    <name type="scientific">Halolactibacillus halophilus</name>
    <dbReference type="NCBI Taxonomy" id="306540"/>
    <lineage>
        <taxon>Bacteria</taxon>
        <taxon>Bacillati</taxon>
        <taxon>Bacillota</taxon>
        <taxon>Bacilli</taxon>
        <taxon>Bacillales</taxon>
        <taxon>Bacillaceae</taxon>
        <taxon>Halolactibacillus</taxon>
    </lineage>
</organism>
<evidence type="ECO:0000313" key="4">
    <source>
        <dbReference type="Proteomes" id="UP000242243"/>
    </source>
</evidence>
<dbReference type="OrthoDB" id="9809023at2"/>
<protein>
    <recommendedName>
        <fullName evidence="6">YlxP-like protein</fullName>
    </recommendedName>
</protein>
<evidence type="ECO:0000313" key="2">
    <source>
        <dbReference type="EMBL" id="GEM00812.1"/>
    </source>
</evidence>
<dbReference type="PANTHER" id="PTHR36441:SF1">
    <property type="entry name" value="DUF503 DOMAIN-CONTAINING PROTEIN"/>
    <property type="match status" value="1"/>
</dbReference>
<reference evidence="2 5" key="2">
    <citation type="submission" date="2019-07" db="EMBL/GenBank/DDBJ databases">
        <title>Whole genome shotgun sequence of Halolactibacillus halophilus NBRC 100868.</title>
        <authorList>
            <person name="Hosoyama A."/>
            <person name="Uohara A."/>
            <person name="Ohji S."/>
            <person name="Ichikawa N."/>
        </authorList>
    </citation>
    <scope>NUCLEOTIDE SEQUENCE [LARGE SCALE GENOMIC DNA]</scope>
    <source>
        <strain evidence="2 5">NBRC 100868</strain>
    </source>
</reference>
<gene>
    <name evidence="2" type="ORF">HHA03_03440</name>
    <name evidence="3" type="ORF">SAMN05421839_10280</name>
</gene>
<dbReference type="SUPFAM" id="SSF103007">
    <property type="entry name" value="Hypothetical protein TT1725"/>
    <property type="match status" value="1"/>
</dbReference>
<proteinExistence type="predicted"/>
<evidence type="ECO:0000256" key="1">
    <source>
        <dbReference type="SAM" id="Coils"/>
    </source>
</evidence>
<dbReference type="Gene3D" id="3.30.70.1120">
    <property type="entry name" value="TT1725-like"/>
    <property type="match status" value="1"/>
</dbReference>
<reference evidence="3 4" key="1">
    <citation type="submission" date="2016-10" db="EMBL/GenBank/DDBJ databases">
        <authorList>
            <person name="de Groot N.N."/>
        </authorList>
    </citation>
    <scope>NUCLEOTIDE SEQUENCE [LARGE SCALE GENOMIC DNA]</scope>
    <source>
        <strain evidence="3 4">DSM 17073</strain>
    </source>
</reference>
<dbReference type="InterPro" id="IPR036746">
    <property type="entry name" value="TT1725-like_sf"/>
</dbReference>
<evidence type="ECO:0000313" key="3">
    <source>
        <dbReference type="EMBL" id="SFO96915.1"/>
    </source>
</evidence>
<feature type="coiled-coil region" evidence="1">
    <location>
        <begin position="14"/>
        <end position="44"/>
    </location>
</feature>
<sequence>MLLYVEVDCKIYDAHSLKEKRHILKRLLHQLKRLNISVSELDHQDLWQRTLLGLVTVANSHVPCERVIDQAIQLLDRDPRVECLNIDREWYE</sequence>
<dbReference type="RefSeq" id="WP_089829664.1">
    <property type="nucleotide sequence ID" value="NZ_BJWI01000002.1"/>
</dbReference>
<keyword evidence="5" id="KW-1185">Reference proteome</keyword>
<dbReference type="AlphaFoldDB" id="A0A1I5LI84"/>
<dbReference type="Proteomes" id="UP000321547">
    <property type="component" value="Unassembled WGS sequence"/>
</dbReference>
<dbReference type="Proteomes" id="UP000242243">
    <property type="component" value="Unassembled WGS sequence"/>
</dbReference>
<name>A0A1I5LI84_9BACI</name>
<dbReference type="EMBL" id="BJWI01000002">
    <property type="protein sequence ID" value="GEM00812.1"/>
    <property type="molecule type" value="Genomic_DNA"/>
</dbReference>
<dbReference type="PANTHER" id="PTHR36441">
    <property type="entry name" value="HYPOTHETICAL CYTOSOLIC PROTEIN"/>
    <property type="match status" value="1"/>
</dbReference>
<accession>A0A1I5LI84</accession>
<evidence type="ECO:0008006" key="6">
    <source>
        <dbReference type="Google" id="ProtNLM"/>
    </source>
</evidence>
<evidence type="ECO:0000313" key="5">
    <source>
        <dbReference type="Proteomes" id="UP000321547"/>
    </source>
</evidence>
<dbReference type="STRING" id="306540.SAMN05421839_10280"/>
<keyword evidence="1" id="KW-0175">Coiled coil</keyword>
<dbReference type="EMBL" id="FOXC01000002">
    <property type="protein sequence ID" value="SFO96915.1"/>
    <property type="molecule type" value="Genomic_DNA"/>
</dbReference>
<dbReference type="InterPro" id="IPR007546">
    <property type="entry name" value="DUF503"/>
</dbReference>